<dbReference type="AlphaFoldDB" id="A0AAD8A9F7"/>
<proteinExistence type="predicted"/>
<protein>
    <submittedName>
        <fullName evidence="1">Uncharacterized protein</fullName>
    </submittedName>
</protein>
<name>A0AAD8A9F7_DIPPU</name>
<evidence type="ECO:0000313" key="1">
    <source>
        <dbReference type="EMBL" id="KAJ9594965.1"/>
    </source>
</evidence>
<dbReference type="Proteomes" id="UP001233999">
    <property type="component" value="Unassembled WGS sequence"/>
</dbReference>
<sequence length="53" mass="6166">SNLQLMKFLRHQHLLCYHLWSRSAGTINKRKQKSKVHPTLPAVLVHLGIFSCE</sequence>
<gene>
    <name evidence="1" type="ORF">L9F63_013729</name>
</gene>
<evidence type="ECO:0000313" key="2">
    <source>
        <dbReference type="Proteomes" id="UP001233999"/>
    </source>
</evidence>
<feature type="non-terminal residue" evidence="1">
    <location>
        <position position="53"/>
    </location>
</feature>
<accession>A0AAD8A9F7</accession>
<feature type="non-terminal residue" evidence="1">
    <location>
        <position position="1"/>
    </location>
</feature>
<keyword evidence="2" id="KW-1185">Reference proteome</keyword>
<reference evidence="1" key="2">
    <citation type="submission" date="2023-05" db="EMBL/GenBank/DDBJ databases">
        <authorList>
            <person name="Fouks B."/>
        </authorList>
    </citation>
    <scope>NUCLEOTIDE SEQUENCE</scope>
    <source>
        <strain evidence="1">Stay&amp;Tobe</strain>
        <tissue evidence="1">Testes</tissue>
    </source>
</reference>
<dbReference type="EMBL" id="JASPKZ010002701">
    <property type="protein sequence ID" value="KAJ9594965.1"/>
    <property type="molecule type" value="Genomic_DNA"/>
</dbReference>
<organism evidence="1 2">
    <name type="scientific">Diploptera punctata</name>
    <name type="common">Pacific beetle cockroach</name>
    <dbReference type="NCBI Taxonomy" id="6984"/>
    <lineage>
        <taxon>Eukaryota</taxon>
        <taxon>Metazoa</taxon>
        <taxon>Ecdysozoa</taxon>
        <taxon>Arthropoda</taxon>
        <taxon>Hexapoda</taxon>
        <taxon>Insecta</taxon>
        <taxon>Pterygota</taxon>
        <taxon>Neoptera</taxon>
        <taxon>Polyneoptera</taxon>
        <taxon>Dictyoptera</taxon>
        <taxon>Blattodea</taxon>
        <taxon>Blaberoidea</taxon>
        <taxon>Blaberidae</taxon>
        <taxon>Diplopterinae</taxon>
        <taxon>Diploptera</taxon>
    </lineage>
</organism>
<reference evidence="1" key="1">
    <citation type="journal article" date="2023" name="IScience">
        <title>Live-bearing cockroach genome reveals convergent evolutionary mechanisms linked to viviparity in insects and beyond.</title>
        <authorList>
            <person name="Fouks B."/>
            <person name="Harrison M.C."/>
            <person name="Mikhailova A.A."/>
            <person name="Marchal E."/>
            <person name="English S."/>
            <person name="Carruthers M."/>
            <person name="Jennings E.C."/>
            <person name="Chiamaka E.L."/>
            <person name="Frigard R.A."/>
            <person name="Pippel M."/>
            <person name="Attardo G.M."/>
            <person name="Benoit J.B."/>
            <person name="Bornberg-Bauer E."/>
            <person name="Tobe S.S."/>
        </authorList>
    </citation>
    <scope>NUCLEOTIDE SEQUENCE</scope>
    <source>
        <strain evidence="1">Stay&amp;Tobe</strain>
    </source>
</reference>
<comment type="caution">
    <text evidence="1">The sequence shown here is derived from an EMBL/GenBank/DDBJ whole genome shotgun (WGS) entry which is preliminary data.</text>
</comment>